<evidence type="ECO:0000256" key="5">
    <source>
        <dbReference type="HAMAP-Rule" id="MF_00014"/>
    </source>
</evidence>
<evidence type="ECO:0000259" key="7">
    <source>
        <dbReference type="Pfam" id="PF24986"/>
    </source>
</evidence>
<evidence type="ECO:0000256" key="4">
    <source>
        <dbReference type="ARBA" id="ARBA00023186"/>
    </source>
</evidence>
<dbReference type="GO" id="GO:0005840">
    <property type="term" value="C:ribosome"/>
    <property type="evidence" value="ECO:0007669"/>
    <property type="project" value="InterPro"/>
</dbReference>
<keyword evidence="4 5" id="KW-0143">Chaperone</keyword>
<dbReference type="Pfam" id="PF24986">
    <property type="entry name" value="PRC_RimM"/>
    <property type="match status" value="1"/>
</dbReference>
<keyword evidence="1 5" id="KW-0963">Cytoplasm</keyword>
<dbReference type="Gene3D" id="2.40.30.60">
    <property type="entry name" value="RimM"/>
    <property type="match status" value="1"/>
</dbReference>
<dbReference type="SUPFAM" id="SSF50346">
    <property type="entry name" value="PRC-barrel domain"/>
    <property type="match status" value="1"/>
</dbReference>
<organism evidence="8 9">
    <name type="scientific">Desulfosporosinus hippei DSM 8344</name>
    <dbReference type="NCBI Taxonomy" id="1121419"/>
    <lineage>
        <taxon>Bacteria</taxon>
        <taxon>Bacillati</taxon>
        <taxon>Bacillota</taxon>
        <taxon>Clostridia</taxon>
        <taxon>Eubacteriales</taxon>
        <taxon>Desulfitobacteriaceae</taxon>
        <taxon>Desulfosporosinus</taxon>
    </lineage>
</organism>
<dbReference type="SUPFAM" id="SSF50447">
    <property type="entry name" value="Translation proteins"/>
    <property type="match status" value="1"/>
</dbReference>
<dbReference type="GO" id="GO:0043022">
    <property type="term" value="F:ribosome binding"/>
    <property type="evidence" value="ECO:0007669"/>
    <property type="project" value="InterPro"/>
</dbReference>
<feature type="domain" description="Ribosome maturation factor RimM PRC barrel" evidence="7">
    <location>
        <begin position="124"/>
        <end position="189"/>
    </location>
</feature>
<keyword evidence="3 5" id="KW-0698">rRNA processing</keyword>
<dbReference type="GO" id="GO:0042274">
    <property type="term" value="P:ribosomal small subunit biogenesis"/>
    <property type="evidence" value="ECO:0007669"/>
    <property type="project" value="UniProtKB-UniRule"/>
</dbReference>
<comment type="similarity">
    <text evidence="5">Belongs to the RimM family.</text>
</comment>
<dbReference type="PANTHER" id="PTHR33692">
    <property type="entry name" value="RIBOSOME MATURATION FACTOR RIMM"/>
    <property type="match status" value="1"/>
</dbReference>
<comment type="subcellular location">
    <subcellularLocation>
        <location evidence="5">Cytoplasm</location>
    </subcellularLocation>
</comment>
<evidence type="ECO:0000256" key="3">
    <source>
        <dbReference type="ARBA" id="ARBA00022552"/>
    </source>
</evidence>
<dbReference type="Gene3D" id="2.30.30.240">
    <property type="entry name" value="PRC-barrel domain"/>
    <property type="match status" value="1"/>
</dbReference>
<dbReference type="EMBL" id="FNCP01000001">
    <property type="protein sequence ID" value="SDG08995.1"/>
    <property type="molecule type" value="Genomic_DNA"/>
</dbReference>
<comment type="subunit">
    <text evidence="5">Binds ribosomal protein uS19.</text>
</comment>
<dbReference type="InterPro" id="IPR009000">
    <property type="entry name" value="Transl_B-barrel_sf"/>
</dbReference>
<accession>A0A1G7RED9</accession>
<keyword evidence="2 5" id="KW-0690">Ribosome biogenesis</keyword>
<evidence type="ECO:0000259" key="6">
    <source>
        <dbReference type="Pfam" id="PF01782"/>
    </source>
</evidence>
<dbReference type="HAMAP" id="MF_00014">
    <property type="entry name" value="Ribosome_mat_RimM"/>
    <property type="match status" value="1"/>
</dbReference>
<evidence type="ECO:0000313" key="9">
    <source>
        <dbReference type="Proteomes" id="UP000198656"/>
    </source>
</evidence>
<dbReference type="InterPro" id="IPR011961">
    <property type="entry name" value="RimM"/>
</dbReference>
<gene>
    <name evidence="5" type="primary">rimM</name>
    <name evidence="8" type="ORF">SAMN05443529_10154</name>
</gene>
<dbReference type="Pfam" id="PF01782">
    <property type="entry name" value="RimM"/>
    <property type="match status" value="1"/>
</dbReference>
<dbReference type="NCBIfam" id="TIGR02273">
    <property type="entry name" value="16S_RimM"/>
    <property type="match status" value="1"/>
</dbReference>
<feature type="domain" description="RimM N-terminal" evidence="6">
    <location>
        <begin position="32"/>
        <end position="112"/>
    </location>
</feature>
<dbReference type="InterPro" id="IPR011033">
    <property type="entry name" value="PRC_barrel-like_sf"/>
</dbReference>
<dbReference type="PANTHER" id="PTHR33692:SF1">
    <property type="entry name" value="RIBOSOME MATURATION FACTOR RIMM"/>
    <property type="match status" value="1"/>
</dbReference>
<protein>
    <recommendedName>
        <fullName evidence="5">Ribosome maturation factor RimM</fullName>
    </recommendedName>
</protein>
<dbReference type="InterPro" id="IPR036976">
    <property type="entry name" value="RimM_N_sf"/>
</dbReference>
<dbReference type="Proteomes" id="UP000198656">
    <property type="component" value="Unassembled WGS sequence"/>
</dbReference>
<dbReference type="STRING" id="1121419.SAMN05443529_10154"/>
<reference evidence="9" key="1">
    <citation type="submission" date="2016-10" db="EMBL/GenBank/DDBJ databases">
        <authorList>
            <person name="Varghese N."/>
            <person name="Submissions S."/>
        </authorList>
    </citation>
    <scope>NUCLEOTIDE SEQUENCE [LARGE SCALE GENOMIC DNA]</scope>
    <source>
        <strain evidence="9">DSM 8344</strain>
    </source>
</reference>
<comment type="function">
    <text evidence="5">An accessory protein needed during the final step in the assembly of 30S ribosomal subunit, possibly for assembly of the head region. Essential for efficient processing of 16S rRNA. May be needed both before and after RbfA during the maturation of 16S rRNA. It has affinity for free ribosomal 30S subunits but not for 70S ribosomes.</text>
</comment>
<sequence length="191" mass="21559">MINNVEKGFCPSQRFKPIYNLKGAGIMDEVLIGEVLRPHGISGELRVYPLTNNAKRFLKLQEVILRSGTTNQRFKVIEARLQMEFVLLAVEGIATADQAEKYRGCEVRIDRSEVLPLKEGWYYFELEGMQVYEEDVLLGTISQVLETGANDVYIVKGVKEELCIPALKSVVKNVDVSGRRMDVILPPGLRD</sequence>
<proteinExistence type="inferred from homology"/>
<dbReference type="InterPro" id="IPR056792">
    <property type="entry name" value="PRC_RimM"/>
</dbReference>
<evidence type="ECO:0000256" key="2">
    <source>
        <dbReference type="ARBA" id="ARBA00022517"/>
    </source>
</evidence>
<keyword evidence="9" id="KW-1185">Reference proteome</keyword>
<dbReference type="GO" id="GO:0006364">
    <property type="term" value="P:rRNA processing"/>
    <property type="evidence" value="ECO:0007669"/>
    <property type="project" value="UniProtKB-UniRule"/>
</dbReference>
<dbReference type="GO" id="GO:0005737">
    <property type="term" value="C:cytoplasm"/>
    <property type="evidence" value="ECO:0007669"/>
    <property type="project" value="UniProtKB-SubCell"/>
</dbReference>
<evidence type="ECO:0000256" key="1">
    <source>
        <dbReference type="ARBA" id="ARBA00022490"/>
    </source>
</evidence>
<dbReference type="InterPro" id="IPR002676">
    <property type="entry name" value="RimM_N"/>
</dbReference>
<dbReference type="AlphaFoldDB" id="A0A1G7RED9"/>
<comment type="domain">
    <text evidence="5">The PRC barrel domain binds ribosomal protein uS19.</text>
</comment>
<evidence type="ECO:0000313" key="8">
    <source>
        <dbReference type="EMBL" id="SDG08995.1"/>
    </source>
</evidence>
<name>A0A1G7RED9_9FIRM</name>